<reference evidence="3" key="2">
    <citation type="submission" date="2021-04" db="EMBL/GenBank/DDBJ databases">
        <authorList>
            <person name="Gilroy R."/>
        </authorList>
    </citation>
    <scope>NUCLEOTIDE SEQUENCE</scope>
    <source>
        <strain evidence="3">ChiHjej13B12-4958</strain>
    </source>
</reference>
<gene>
    <name evidence="3" type="ORF">H9751_08935</name>
</gene>
<comment type="caution">
    <text evidence="3">The sequence shown here is derived from an EMBL/GenBank/DDBJ whole genome shotgun (WGS) entry which is preliminary data.</text>
</comment>
<feature type="transmembrane region" description="Helical" evidence="1">
    <location>
        <begin position="218"/>
        <end position="239"/>
    </location>
</feature>
<evidence type="ECO:0000256" key="1">
    <source>
        <dbReference type="SAM" id="Phobius"/>
    </source>
</evidence>
<keyword evidence="1" id="KW-1133">Transmembrane helix</keyword>
<feature type="transmembrane region" description="Helical" evidence="1">
    <location>
        <begin position="96"/>
        <end position="115"/>
    </location>
</feature>
<feature type="transmembrane region" description="Helical" evidence="1">
    <location>
        <begin position="313"/>
        <end position="334"/>
    </location>
</feature>
<evidence type="ECO:0000313" key="3">
    <source>
        <dbReference type="EMBL" id="HJC85654.1"/>
    </source>
</evidence>
<dbReference type="Pfam" id="PF19053">
    <property type="entry name" value="EccD"/>
    <property type="match status" value="1"/>
</dbReference>
<keyword evidence="1" id="KW-0812">Transmembrane</keyword>
<dbReference type="EMBL" id="DWVP01000020">
    <property type="protein sequence ID" value="HJC85654.1"/>
    <property type="molecule type" value="Genomic_DNA"/>
</dbReference>
<reference evidence="3" key="1">
    <citation type="journal article" date="2021" name="PeerJ">
        <title>Extensive microbial diversity within the chicken gut microbiome revealed by metagenomics and culture.</title>
        <authorList>
            <person name="Gilroy R."/>
            <person name="Ravi A."/>
            <person name="Getino M."/>
            <person name="Pursley I."/>
            <person name="Horton D.L."/>
            <person name="Alikhan N.F."/>
            <person name="Baker D."/>
            <person name="Gharbi K."/>
            <person name="Hall N."/>
            <person name="Watson M."/>
            <person name="Adriaenssens E.M."/>
            <person name="Foster-Nyarko E."/>
            <person name="Jarju S."/>
            <person name="Secka A."/>
            <person name="Antonio M."/>
            <person name="Oren A."/>
            <person name="Chaudhuri R.R."/>
            <person name="La Ragione R."/>
            <person name="Hildebrand F."/>
            <person name="Pallen M.J."/>
        </authorList>
    </citation>
    <scope>NUCLEOTIDE SEQUENCE</scope>
    <source>
        <strain evidence="3">ChiHjej13B12-4958</strain>
    </source>
</reference>
<protein>
    <recommendedName>
        <fullName evidence="2">EccD-like transmembrane domain-containing protein</fullName>
    </recommendedName>
</protein>
<name>A0A9D2QGI6_9CORY</name>
<feature type="domain" description="EccD-like transmembrane" evidence="2">
    <location>
        <begin position="182"/>
        <end position="413"/>
    </location>
</feature>
<dbReference type="InterPro" id="IPR024962">
    <property type="entry name" value="YukD-like"/>
</dbReference>
<dbReference type="Pfam" id="PF08817">
    <property type="entry name" value="YukD"/>
    <property type="match status" value="1"/>
</dbReference>
<dbReference type="Proteomes" id="UP000823858">
    <property type="component" value="Unassembled WGS sequence"/>
</dbReference>
<feature type="transmembrane region" description="Helical" evidence="1">
    <location>
        <begin position="391"/>
        <end position="410"/>
    </location>
</feature>
<dbReference type="InterPro" id="IPR044049">
    <property type="entry name" value="EccD_transm"/>
</dbReference>
<feature type="transmembrane region" description="Helical" evidence="1">
    <location>
        <begin position="346"/>
        <end position="371"/>
    </location>
</feature>
<accession>A0A9D2QGI6</accession>
<sequence>MIAVSITVTGRGPDRTVEATVADTVPVAELIPHLVTAEPGDLWRLSGPVGVLRPERSLAESEVRPGERLTLQRAGLPAPPVDDVGRLSEDVPPSPAAWVAACLAAVVSWFLPAGAMEQLPELVWHPLGVSATAQTVLDGAVGESAVPGVPVVVLLIWAAQLVATLAAAAASLTDARYVPVAALLGFGVGLQVSVVAACLFAALAVWRPGPERVVSVGLLIAAVLNVVPGVTMLLGLAVLTFSGQLALGLAGVRLPRIPATGLFDALESSPDSRPDTGATAARARSLHPALVVTCCVVLLAGTVQLLPAGESDVPVWTIAALLIVALTGLSARACRPVHSVAVTVTATLLLTWVALHLPGAWPLLALAPAALPAVRVTSPLAGRVLDITETIAFAVAIPLLIATTGIFDLVRGIG</sequence>
<feature type="transmembrane region" description="Helical" evidence="1">
    <location>
        <begin position="151"/>
        <end position="173"/>
    </location>
</feature>
<evidence type="ECO:0000313" key="4">
    <source>
        <dbReference type="Proteomes" id="UP000823858"/>
    </source>
</evidence>
<keyword evidence="1" id="KW-0472">Membrane</keyword>
<feature type="transmembrane region" description="Helical" evidence="1">
    <location>
        <begin position="180"/>
        <end position="206"/>
    </location>
</feature>
<dbReference type="AlphaFoldDB" id="A0A9D2QGI6"/>
<proteinExistence type="predicted"/>
<organism evidence="3 4">
    <name type="scientific">Candidatus Corynebacterium faecigallinarum</name>
    <dbReference type="NCBI Taxonomy" id="2838528"/>
    <lineage>
        <taxon>Bacteria</taxon>
        <taxon>Bacillati</taxon>
        <taxon>Actinomycetota</taxon>
        <taxon>Actinomycetes</taxon>
        <taxon>Mycobacteriales</taxon>
        <taxon>Corynebacteriaceae</taxon>
        <taxon>Corynebacterium</taxon>
    </lineage>
</organism>
<evidence type="ECO:0000259" key="2">
    <source>
        <dbReference type="Pfam" id="PF19053"/>
    </source>
</evidence>
<feature type="transmembrane region" description="Helical" evidence="1">
    <location>
        <begin position="289"/>
        <end position="307"/>
    </location>
</feature>